<comment type="caution">
    <text evidence="3">The sequence shown here is derived from an EMBL/GenBank/DDBJ whole genome shotgun (WGS) entry which is preliminary data.</text>
</comment>
<proteinExistence type="predicted"/>
<gene>
    <name evidence="3" type="ORF">G3576_28245</name>
</gene>
<dbReference type="Proteomes" id="UP000475385">
    <property type="component" value="Unassembled WGS sequence"/>
</dbReference>
<dbReference type="PROSITE" id="PS00194">
    <property type="entry name" value="THIOREDOXIN_1"/>
    <property type="match status" value="1"/>
</dbReference>
<dbReference type="InterPro" id="IPR017937">
    <property type="entry name" value="Thioredoxin_CS"/>
</dbReference>
<accession>A0A6M1LTZ8</accession>
<dbReference type="SUPFAM" id="SSF52833">
    <property type="entry name" value="Thioredoxin-like"/>
    <property type="match status" value="1"/>
</dbReference>
<dbReference type="GO" id="GO:0015036">
    <property type="term" value="F:disulfide oxidoreductase activity"/>
    <property type="evidence" value="ECO:0007669"/>
    <property type="project" value="UniProtKB-ARBA"/>
</dbReference>
<dbReference type="AlphaFoldDB" id="A0A6M1LTZ8"/>
<dbReference type="InterPro" id="IPR036249">
    <property type="entry name" value="Thioredoxin-like_sf"/>
</dbReference>
<evidence type="ECO:0000313" key="4">
    <source>
        <dbReference type="Proteomes" id="UP000475385"/>
    </source>
</evidence>
<evidence type="ECO:0000256" key="1">
    <source>
        <dbReference type="ARBA" id="ARBA00023284"/>
    </source>
</evidence>
<organism evidence="3 4">
    <name type="scientific">Falsiroseomonas algicola</name>
    <dbReference type="NCBI Taxonomy" id="2716930"/>
    <lineage>
        <taxon>Bacteria</taxon>
        <taxon>Pseudomonadati</taxon>
        <taxon>Pseudomonadota</taxon>
        <taxon>Alphaproteobacteria</taxon>
        <taxon>Acetobacterales</taxon>
        <taxon>Roseomonadaceae</taxon>
        <taxon>Falsiroseomonas</taxon>
    </lineage>
</organism>
<feature type="domain" description="Thioredoxin" evidence="2">
    <location>
        <begin position="7"/>
        <end position="150"/>
    </location>
</feature>
<dbReference type="PROSITE" id="PS51352">
    <property type="entry name" value="THIOREDOXIN_2"/>
    <property type="match status" value="1"/>
</dbReference>
<dbReference type="EMBL" id="JAAIKB010000021">
    <property type="protein sequence ID" value="NGM23930.1"/>
    <property type="molecule type" value="Genomic_DNA"/>
</dbReference>
<keyword evidence="4" id="KW-1185">Reference proteome</keyword>
<evidence type="ECO:0000313" key="3">
    <source>
        <dbReference type="EMBL" id="NGM23930.1"/>
    </source>
</evidence>
<dbReference type="InterPro" id="IPR000866">
    <property type="entry name" value="AhpC/TSA"/>
</dbReference>
<dbReference type="Pfam" id="PF00578">
    <property type="entry name" value="AhpC-TSA"/>
    <property type="match status" value="1"/>
</dbReference>
<keyword evidence="1" id="KW-0676">Redox-active center</keyword>
<dbReference type="CDD" id="cd02966">
    <property type="entry name" value="TlpA_like_family"/>
    <property type="match status" value="1"/>
</dbReference>
<dbReference type="Gene3D" id="3.40.30.10">
    <property type="entry name" value="Glutaredoxin"/>
    <property type="match status" value="1"/>
</dbReference>
<name>A0A6M1LTZ8_9PROT</name>
<reference evidence="3 4" key="1">
    <citation type="submission" date="2020-03" db="EMBL/GenBank/DDBJ databases">
        <title>Roseomonas stagni sp. nov., isolated from pond water in Japan.</title>
        <authorList>
            <person name="Furuhata K."/>
            <person name="Miyamoto H."/>
            <person name="Goto K."/>
        </authorList>
    </citation>
    <scope>NUCLEOTIDE SEQUENCE [LARGE SCALE GENOMIC DNA]</scope>
    <source>
        <strain evidence="3 4">PeD5</strain>
    </source>
</reference>
<dbReference type="PANTHER" id="PTHR42852">
    <property type="entry name" value="THIOL:DISULFIDE INTERCHANGE PROTEIN DSBE"/>
    <property type="match status" value="1"/>
</dbReference>
<dbReference type="InterPro" id="IPR050553">
    <property type="entry name" value="Thioredoxin_ResA/DsbE_sf"/>
</dbReference>
<evidence type="ECO:0000259" key="2">
    <source>
        <dbReference type="PROSITE" id="PS51352"/>
    </source>
</evidence>
<dbReference type="GO" id="GO:0016209">
    <property type="term" value="F:antioxidant activity"/>
    <property type="evidence" value="ECO:0007669"/>
    <property type="project" value="InterPro"/>
</dbReference>
<dbReference type="PANTHER" id="PTHR42852:SF13">
    <property type="entry name" value="PROTEIN DIPZ"/>
    <property type="match status" value="1"/>
</dbReference>
<protein>
    <submittedName>
        <fullName evidence="3">TlpA family protein disulfide reductase</fullName>
    </submittedName>
</protein>
<dbReference type="InterPro" id="IPR013766">
    <property type="entry name" value="Thioredoxin_domain"/>
</dbReference>
<sequence>MSRLRETPEGRPLPEGLTFTDAEGRVTGFDAFRGKGLVVNFWATWCPPCVAEMPALDRLHAMVARDGIEVLALSNDRGGRAQVEPFYQRTGLRHLGIWLDPRGATGRALEVRVLPTTLILDRRGLEVGRLTGEAAWDQPEVVAVIRRLTRTPAAAPATIRS</sequence>